<proteinExistence type="predicted"/>
<sequence>MTDMPKSLGVRVSFLPLWQRQQSSGSCSKIIPEGLQAPDVRYFFGSLSSLVAFHRWLPTHFSQGKSIGCRSRAVKVSTRIYGFAMLAYGNSSTSMKFLAISRQTAQNLNRLRLAIAANSQRRMSRS</sequence>
<comment type="caution">
    <text evidence="1">The sequence shown here is derived from an EMBL/GenBank/DDBJ whole genome shotgun (WGS) entry which is preliminary data.</text>
</comment>
<evidence type="ECO:0000313" key="2">
    <source>
        <dbReference type="Proteomes" id="UP000623467"/>
    </source>
</evidence>
<reference evidence="1" key="1">
    <citation type="submission" date="2020-05" db="EMBL/GenBank/DDBJ databases">
        <title>Mycena genomes resolve the evolution of fungal bioluminescence.</title>
        <authorList>
            <person name="Tsai I.J."/>
        </authorList>
    </citation>
    <scope>NUCLEOTIDE SEQUENCE</scope>
    <source>
        <strain evidence="1">160909Yilan</strain>
    </source>
</reference>
<dbReference type="Proteomes" id="UP000623467">
    <property type="component" value="Unassembled WGS sequence"/>
</dbReference>
<protein>
    <submittedName>
        <fullName evidence="1">Uncharacterized protein</fullName>
    </submittedName>
</protein>
<keyword evidence="2" id="KW-1185">Reference proteome</keyword>
<accession>A0A8H6XVJ0</accession>
<dbReference type="AlphaFoldDB" id="A0A8H6XVJ0"/>
<gene>
    <name evidence="1" type="ORF">MSAN_01787800</name>
</gene>
<name>A0A8H6XVJ0_9AGAR</name>
<dbReference type="EMBL" id="JACAZH010000017">
    <property type="protein sequence ID" value="KAF7348338.1"/>
    <property type="molecule type" value="Genomic_DNA"/>
</dbReference>
<organism evidence="1 2">
    <name type="scientific">Mycena sanguinolenta</name>
    <dbReference type="NCBI Taxonomy" id="230812"/>
    <lineage>
        <taxon>Eukaryota</taxon>
        <taxon>Fungi</taxon>
        <taxon>Dikarya</taxon>
        <taxon>Basidiomycota</taxon>
        <taxon>Agaricomycotina</taxon>
        <taxon>Agaricomycetes</taxon>
        <taxon>Agaricomycetidae</taxon>
        <taxon>Agaricales</taxon>
        <taxon>Marasmiineae</taxon>
        <taxon>Mycenaceae</taxon>
        <taxon>Mycena</taxon>
    </lineage>
</organism>
<evidence type="ECO:0000313" key="1">
    <source>
        <dbReference type="EMBL" id="KAF7348338.1"/>
    </source>
</evidence>